<accession>A0A1F6F2B8</accession>
<organism evidence="2 3">
    <name type="scientific">Candidatus Kaiserbacteria bacterium RIFCSPLOWO2_02_FULL_55_12</name>
    <dbReference type="NCBI Taxonomy" id="1798522"/>
    <lineage>
        <taxon>Bacteria</taxon>
        <taxon>Candidatus Kaiseribacteriota</taxon>
    </lineage>
</organism>
<feature type="region of interest" description="Disordered" evidence="1">
    <location>
        <begin position="49"/>
        <end position="72"/>
    </location>
</feature>
<sequence length="72" mass="8416">MRVSDDTLDEFMALYQAEFRKDISREDALEMAIRLVNLYQLIMRPLSDERSDCATPHSEDRRDSDTSFQAAE</sequence>
<feature type="compositionally biased region" description="Basic and acidic residues" evidence="1">
    <location>
        <begin position="49"/>
        <end position="65"/>
    </location>
</feature>
<evidence type="ECO:0000256" key="1">
    <source>
        <dbReference type="SAM" id="MobiDB-lite"/>
    </source>
</evidence>
<protein>
    <submittedName>
        <fullName evidence="2">Uncharacterized protein</fullName>
    </submittedName>
</protein>
<comment type="caution">
    <text evidence="2">The sequence shown here is derived from an EMBL/GenBank/DDBJ whole genome shotgun (WGS) entry which is preliminary data.</text>
</comment>
<reference evidence="2 3" key="1">
    <citation type="journal article" date="2016" name="Nat. Commun.">
        <title>Thousands of microbial genomes shed light on interconnected biogeochemical processes in an aquifer system.</title>
        <authorList>
            <person name="Anantharaman K."/>
            <person name="Brown C.T."/>
            <person name="Hug L.A."/>
            <person name="Sharon I."/>
            <person name="Castelle C.J."/>
            <person name="Probst A.J."/>
            <person name="Thomas B.C."/>
            <person name="Singh A."/>
            <person name="Wilkins M.J."/>
            <person name="Karaoz U."/>
            <person name="Brodie E.L."/>
            <person name="Williams K.H."/>
            <person name="Hubbard S.S."/>
            <person name="Banfield J.F."/>
        </authorList>
    </citation>
    <scope>NUCLEOTIDE SEQUENCE [LARGE SCALE GENOMIC DNA]</scope>
</reference>
<evidence type="ECO:0000313" key="2">
    <source>
        <dbReference type="EMBL" id="OGG80017.1"/>
    </source>
</evidence>
<gene>
    <name evidence="2" type="ORF">A3J11_01005</name>
</gene>
<dbReference type="EMBL" id="MFMJ01000004">
    <property type="protein sequence ID" value="OGG80017.1"/>
    <property type="molecule type" value="Genomic_DNA"/>
</dbReference>
<evidence type="ECO:0000313" key="3">
    <source>
        <dbReference type="Proteomes" id="UP000178919"/>
    </source>
</evidence>
<dbReference type="AlphaFoldDB" id="A0A1F6F2B8"/>
<dbReference type="Proteomes" id="UP000178919">
    <property type="component" value="Unassembled WGS sequence"/>
</dbReference>
<name>A0A1F6F2B8_9BACT</name>
<proteinExistence type="predicted"/>